<evidence type="ECO:0000313" key="5">
    <source>
        <dbReference type="EMBL" id="NBG88692.1"/>
    </source>
</evidence>
<name>A0AA44BE63_9CLOT</name>
<organism evidence="5 6">
    <name type="scientific">Isachenkonia alkalipeptolytica</name>
    <dbReference type="NCBI Taxonomy" id="2565777"/>
    <lineage>
        <taxon>Bacteria</taxon>
        <taxon>Bacillati</taxon>
        <taxon>Bacillota</taxon>
        <taxon>Clostridia</taxon>
        <taxon>Eubacteriales</taxon>
        <taxon>Clostridiaceae</taxon>
        <taxon>Isachenkonia</taxon>
    </lineage>
</organism>
<dbReference type="InterPro" id="IPR023874">
    <property type="entry name" value="DNA_rSAM_put"/>
</dbReference>
<evidence type="ECO:0000256" key="4">
    <source>
        <dbReference type="ARBA" id="ARBA00023014"/>
    </source>
</evidence>
<dbReference type="PANTHER" id="PTHR21180">
    <property type="entry name" value="ENDONUCLEASE/EXONUCLEASE/PHOSPHATASE FAMILY DOMAIN-CONTAINING PROTEIN 1"/>
    <property type="match status" value="1"/>
</dbReference>
<protein>
    <submittedName>
        <fullName evidence="5">DNA modification/repair radical SAM protein</fullName>
    </submittedName>
</protein>
<dbReference type="RefSeq" id="WP_160721557.1">
    <property type="nucleotide sequence ID" value="NZ_SUMG01000010.1"/>
</dbReference>
<dbReference type="Gene3D" id="3.20.20.70">
    <property type="entry name" value="Aldolase class I"/>
    <property type="match status" value="1"/>
</dbReference>
<keyword evidence="3" id="KW-0408">Iron</keyword>
<keyword evidence="4" id="KW-0411">Iron-sulfur</keyword>
<dbReference type="SUPFAM" id="SSF47781">
    <property type="entry name" value="RuvA domain 2-like"/>
    <property type="match status" value="1"/>
</dbReference>
<accession>A0AA44BE63</accession>
<dbReference type="EMBL" id="SUMG01000010">
    <property type="protein sequence ID" value="NBG88692.1"/>
    <property type="molecule type" value="Genomic_DNA"/>
</dbReference>
<proteinExistence type="predicted"/>
<evidence type="ECO:0000256" key="2">
    <source>
        <dbReference type="ARBA" id="ARBA00022723"/>
    </source>
</evidence>
<dbReference type="GO" id="GO:0051536">
    <property type="term" value="F:iron-sulfur cluster binding"/>
    <property type="evidence" value="ECO:0007669"/>
    <property type="project" value="UniProtKB-KW"/>
</dbReference>
<dbReference type="SFLD" id="SFLDS00029">
    <property type="entry name" value="Radical_SAM"/>
    <property type="match status" value="1"/>
</dbReference>
<dbReference type="GO" id="GO:0003824">
    <property type="term" value="F:catalytic activity"/>
    <property type="evidence" value="ECO:0007669"/>
    <property type="project" value="InterPro"/>
</dbReference>
<dbReference type="CDD" id="cd01335">
    <property type="entry name" value="Radical_SAM"/>
    <property type="match status" value="1"/>
</dbReference>
<dbReference type="AlphaFoldDB" id="A0AA44BE63"/>
<gene>
    <name evidence="5" type="ORF">ISALK_09280</name>
</gene>
<dbReference type="NCBIfam" id="TIGR03916">
    <property type="entry name" value="rSAM_link_UDG"/>
    <property type="match status" value="1"/>
</dbReference>
<evidence type="ECO:0000256" key="1">
    <source>
        <dbReference type="ARBA" id="ARBA00022691"/>
    </source>
</evidence>
<dbReference type="PANTHER" id="PTHR21180:SF9">
    <property type="entry name" value="TYPE II SECRETION SYSTEM PROTEIN K"/>
    <property type="match status" value="1"/>
</dbReference>
<dbReference type="Gene3D" id="1.10.150.320">
    <property type="entry name" value="Photosystem II 12 kDa extrinsic protein"/>
    <property type="match status" value="1"/>
</dbReference>
<dbReference type="InterPro" id="IPR013785">
    <property type="entry name" value="Aldolase_TIM"/>
</dbReference>
<reference evidence="5 6" key="1">
    <citation type="submission" date="2019-04" db="EMBL/GenBank/DDBJ databases">
        <title>Isachenkonia alkalipeptolytica gen. nov. sp. nov. a new anaerobic, alkiliphilic organothrophic bacterium capable to reduce synthesized ferrihydrite isolated from a soda lake.</title>
        <authorList>
            <person name="Toshchakov S.V."/>
            <person name="Zavarzina D.G."/>
            <person name="Zhilina T.N."/>
            <person name="Kostrikina N.A."/>
            <person name="Kublanov I.V."/>
        </authorList>
    </citation>
    <scope>NUCLEOTIDE SEQUENCE [LARGE SCALE GENOMIC DNA]</scope>
    <source>
        <strain evidence="5 6">Z-1701</strain>
    </source>
</reference>
<dbReference type="SUPFAM" id="SSF102114">
    <property type="entry name" value="Radical SAM enzymes"/>
    <property type="match status" value="1"/>
</dbReference>
<evidence type="ECO:0000313" key="6">
    <source>
        <dbReference type="Proteomes" id="UP000449710"/>
    </source>
</evidence>
<dbReference type="Proteomes" id="UP000449710">
    <property type="component" value="Unassembled WGS sequence"/>
</dbReference>
<dbReference type="InterPro" id="IPR007197">
    <property type="entry name" value="rSAM"/>
</dbReference>
<keyword evidence="1" id="KW-0949">S-adenosyl-L-methionine</keyword>
<dbReference type="InterPro" id="IPR051675">
    <property type="entry name" value="Endo/Exo/Phosphatase_dom_1"/>
</dbReference>
<keyword evidence="2" id="KW-0479">Metal-binding</keyword>
<comment type="caution">
    <text evidence="5">The sequence shown here is derived from an EMBL/GenBank/DDBJ whole genome shotgun (WGS) entry which is preliminary data.</text>
</comment>
<evidence type="ECO:0000256" key="3">
    <source>
        <dbReference type="ARBA" id="ARBA00023004"/>
    </source>
</evidence>
<dbReference type="InterPro" id="IPR010994">
    <property type="entry name" value="RuvA_2-like"/>
</dbReference>
<sequence length="430" mass="48776">MELQEKLRVLSDAAKYDVSCSSSGSNRKNTPGGLGSASEAGICHSWTEDGRCVSLLKILFSNECVYDCIYCMNKNSNPVERANFTPREVIELTLNFYKRNYIEGLFLSSGVVRNPDYTMEQLLAVVKGLREAKFNGYIHLKGIPGADEALIHAAGNYVDRMSINIELPSEKSLLSLAPQKKKESILKPMASLKEELAVYQSEKKISKHTPAFLPAGQTTQMIVGASPESDLNILRLSEGLYHRYSMKRVYYSAYIPANENRRLPALQTKPPLLREHRLYQGDWLLRFYGFTAKELLNPGNPNFDLDLDPKCFWALENLGLFPIEINKATYEELLRIPGVGIRSARKIIKARRVAALNYQDLKKIGIVLKRAKYFITCRGKYYGGIALYPENIRRQLIQKPKNHHQQLSIFDLYEKSILKTEAKSKVLGEL</sequence>
<keyword evidence="6" id="KW-1185">Reference proteome</keyword>
<dbReference type="SFLD" id="SFLDG01102">
    <property type="entry name" value="Uncharacterised_Radical_SAM_Su"/>
    <property type="match status" value="1"/>
</dbReference>
<dbReference type="InterPro" id="IPR058240">
    <property type="entry name" value="rSAM_sf"/>
</dbReference>
<dbReference type="GO" id="GO:0046872">
    <property type="term" value="F:metal ion binding"/>
    <property type="evidence" value="ECO:0007669"/>
    <property type="project" value="UniProtKB-KW"/>
</dbReference>